<dbReference type="Pfam" id="PF03447">
    <property type="entry name" value="NAD_binding_3"/>
    <property type="match status" value="1"/>
</dbReference>
<dbReference type="InterPro" id="IPR011182">
    <property type="entry name" value="L-Asp_DH"/>
</dbReference>
<accession>A0ABS4XD50</accession>
<dbReference type="InterPro" id="IPR005106">
    <property type="entry name" value="Asp/hSer_DH_NAD-bd"/>
</dbReference>
<dbReference type="GO" id="GO:0033735">
    <property type="term" value="F:aspartate dehydrogenase [NAD(P)+] activity"/>
    <property type="evidence" value="ECO:0007669"/>
    <property type="project" value="UniProtKB-EC"/>
</dbReference>
<evidence type="ECO:0000256" key="6">
    <source>
        <dbReference type="HAMAP-Rule" id="MF_01265"/>
    </source>
</evidence>
<dbReference type="PIRSF" id="PIRSF005227">
    <property type="entry name" value="Asp_dh_NAD_syn"/>
    <property type="match status" value="1"/>
</dbReference>
<dbReference type="InterPro" id="IPR020626">
    <property type="entry name" value="Asp_DH_prok"/>
</dbReference>
<evidence type="ECO:0000256" key="3">
    <source>
        <dbReference type="ARBA" id="ARBA00022857"/>
    </source>
</evidence>
<evidence type="ECO:0000256" key="2">
    <source>
        <dbReference type="ARBA" id="ARBA00022642"/>
    </source>
</evidence>
<gene>
    <name evidence="6" type="primary">nadX</name>
    <name evidence="9" type="ORF">JOF47_001924</name>
</gene>
<feature type="binding site" evidence="6">
    <location>
        <position position="119"/>
    </location>
    <ligand>
        <name>NAD(+)</name>
        <dbReference type="ChEBI" id="CHEBI:57540"/>
    </ligand>
</feature>
<dbReference type="Gene3D" id="3.30.360.10">
    <property type="entry name" value="Dihydrodipicolinate Reductase, domain 2"/>
    <property type="match status" value="1"/>
</dbReference>
<dbReference type="EC" id="1.4.1.21" evidence="6"/>
<feature type="domain" description="Aspartate dehydrogenase" evidence="7">
    <location>
        <begin position="169"/>
        <end position="253"/>
    </location>
</feature>
<evidence type="ECO:0000256" key="5">
    <source>
        <dbReference type="ARBA" id="ARBA00023027"/>
    </source>
</evidence>
<comment type="catalytic activity">
    <reaction evidence="6">
        <text>L-aspartate + NADP(+) + H2O = oxaloacetate + NH4(+) + NADPH + H(+)</text>
        <dbReference type="Rhea" id="RHEA:11784"/>
        <dbReference type="ChEBI" id="CHEBI:15377"/>
        <dbReference type="ChEBI" id="CHEBI:15378"/>
        <dbReference type="ChEBI" id="CHEBI:16452"/>
        <dbReference type="ChEBI" id="CHEBI:28938"/>
        <dbReference type="ChEBI" id="CHEBI:29991"/>
        <dbReference type="ChEBI" id="CHEBI:57783"/>
        <dbReference type="ChEBI" id="CHEBI:58349"/>
        <dbReference type="EC" id="1.4.1.21"/>
    </reaction>
</comment>
<dbReference type="SUPFAM" id="SSF51735">
    <property type="entry name" value="NAD(P)-binding Rossmann-fold domains"/>
    <property type="match status" value="1"/>
</dbReference>
<comment type="caution">
    <text evidence="9">The sequence shown here is derived from an EMBL/GenBank/DDBJ whole genome shotgun (WGS) entry which is preliminary data.</text>
</comment>
<evidence type="ECO:0000256" key="4">
    <source>
        <dbReference type="ARBA" id="ARBA00023002"/>
    </source>
</evidence>
<dbReference type="RefSeq" id="WP_209997312.1">
    <property type="nucleotide sequence ID" value="NZ_BAAAJY010000002.1"/>
</dbReference>
<comment type="function">
    <text evidence="6">Specifically catalyzes the NAD or NADP-dependent dehydrogenation of L-aspartate to iminoaspartate.</text>
</comment>
<comment type="pathway">
    <text evidence="6">Cofactor biosynthesis; NAD(+) biosynthesis; iminoaspartate from L-aspartate (dehydrogenase route): step 1/1.</text>
</comment>
<dbReference type="EMBL" id="JAGIOF010000001">
    <property type="protein sequence ID" value="MBP2386413.1"/>
    <property type="molecule type" value="Genomic_DNA"/>
</dbReference>
<organism evidence="9 10">
    <name type="scientific">Paeniglutamicibacter kerguelensis</name>
    <dbReference type="NCBI Taxonomy" id="254788"/>
    <lineage>
        <taxon>Bacteria</taxon>
        <taxon>Bacillati</taxon>
        <taxon>Actinomycetota</taxon>
        <taxon>Actinomycetes</taxon>
        <taxon>Micrococcales</taxon>
        <taxon>Micrococcaceae</taxon>
        <taxon>Paeniglutamicibacter</taxon>
    </lineage>
</organism>
<dbReference type="Proteomes" id="UP001296993">
    <property type="component" value="Unassembled WGS sequence"/>
</dbReference>
<evidence type="ECO:0000259" key="8">
    <source>
        <dbReference type="Pfam" id="PF03447"/>
    </source>
</evidence>
<dbReference type="InterPro" id="IPR036291">
    <property type="entry name" value="NAD(P)-bd_dom_sf"/>
</dbReference>
<dbReference type="PANTHER" id="PTHR31873:SF6">
    <property type="entry name" value="ASPARTATE DEHYDROGENASE DOMAIN-CONTAINING PROTEIN"/>
    <property type="match status" value="1"/>
</dbReference>
<comment type="similarity">
    <text evidence="1 6">Belongs to the L-aspartate dehydrogenase family.</text>
</comment>
<feature type="active site" evidence="6">
    <location>
        <position position="219"/>
    </location>
</feature>
<name>A0ABS4XD50_9MICC</name>
<feature type="binding site" evidence="6">
    <location>
        <position position="189"/>
    </location>
    <ligand>
        <name>NAD(+)</name>
        <dbReference type="ChEBI" id="CHEBI:57540"/>
    </ligand>
</feature>
<dbReference type="Pfam" id="PF01958">
    <property type="entry name" value="Asp_DH_C"/>
    <property type="match status" value="1"/>
</dbReference>
<feature type="domain" description="Aspartate/homoserine dehydrogenase NAD-binding" evidence="8">
    <location>
        <begin position="9"/>
        <end position="103"/>
    </location>
</feature>
<evidence type="ECO:0000313" key="10">
    <source>
        <dbReference type="Proteomes" id="UP001296993"/>
    </source>
</evidence>
<keyword evidence="2 6" id="KW-0662">Pyridine nucleotide biosynthesis</keyword>
<dbReference type="InterPro" id="IPR002811">
    <property type="entry name" value="Asp_DH"/>
</dbReference>
<keyword evidence="10" id="KW-1185">Reference proteome</keyword>
<keyword evidence="4 6" id="KW-0560">Oxidoreductase</keyword>
<protein>
    <recommendedName>
        <fullName evidence="6">L-aspartate dehydrogenase</fullName>
        <ecNumber evidence="6">1.4.1.21</ecNumber>
    </recommendedName>
</protein>
<dbReference type="PANTHER" id="PTHR31873">
    <property type="entry name" value="L-ASPARTATE DEHYDROGENASE-RELATED"/>
    <property type="match status" value="1"/>
</dbReference>
<proteinExistence type="inferred from homology"/>
<comment type="miscellaneous">
    <text evidence="6">The iminoaspartate product is unstable in aqueous solution and can decompose to oxaloacetate and ammonia.</text>
</comment>
<evidence type="ECO:0000256" key="1">
    <source>
        <dbReference type="ARBA" id="ARBA00008331"/>
    </source>
</evidence>
<dbReference type="SUPFAM" id="SSF55347">
    <property type="entry name" value="Glyceraldehyde-3-phosphate dehydrogenase-like, C-terminal domain"/>
    <property type="match status" value="1"/>
</dbReference>
<reference evidence="9 10" key="1">
    <citation type="submission" date="2021-03" db="EMBL/GenBank/DDBJ databases">
        <title>Sequencing the genomes of 1000 actinobacteria strains.</title>
        <authorList>
            <person name="Klenk H.-P."/>
        </authorList>
    </citation>
    <scope>NUCLEOTIDE SEQUENCE [LARGE SCALE GENOMIC DNA]</scope>
    <source>
        <strain evidence="9 10">DSM 15797</strain>
    </source>
</reference>
<keyword evidence="3 6" id="KW-0521">NADP</keyword>
<dbReference type="HAMAP" id="MF_01265">
    <property type="entry name" value="NadX"/>
    <property type="match status" value="1"/>
</dbReference>
<keyword evidence="5 6" id="KW-0520">NAD</keyword>
<comment type="catalytic activity">
    <reaction evidence="6">
        <text>L-aspartate + NAD(+) + H2O = oxaloacetate + NH4(+) + NADH + H(+)</text>
        <dbReference type="Rhea" id="RHEA:11788"/>
        <dbReference type="ChEBI" id="CHEBI:15377"/>
        <dbReference type="ChEBI" id="CHEBI:15378"/>
        <dbReference type="ChEBI" id="CHEBI:16452"/>
        <dbReference type="ChEBI" id="CHEBI:28938"/>
        <dbReference type="ChEBI" id="CHEBI:29991"/>
        <dbReference type="ChEBI" id="CHEBI:57540"/>
        <dbReference type="ChEBI" id="CHEBI:57945"/>
        <dbReference type="EC" id="1.4.1.21"/>
    </reaction>
</comment>
<sequence>MGLNVVLLGYGAIGRSLHGMLARHPDRIAVIGVLDGRAPKTADDATGTPLPVLDLATALGCAEVIAECASPAAVREFGPDIIASGTDLLIASLGALVDPRLRGLVLERGPGRAYLTTGAIGGLDLVRASAGTIDAIDLDTRKPPAALLHPGLPGPLRAGIAAAATSGDPCTVFSGSVERAVELFPSNINVAAALALAAGGFTRVHVTITADPAATLTRHEIRIQGSGGNHTFLIGNAADPENPATSALTARAMASGLLRLAGAGPHFI</sequence>
<dbReference type="Gene3D" id="3.40.50.720">
    <property type="entry name" value="NAD(P)-binding Rossmann-like Domain"/>
    <property type="match status" value="1"/>
</dbReference>
<evidence type="ECO:0000259" key="7">
    <source>
        <dbReference type="Pfam" id="PF01958"/>
    </source>
</evidence>
<evidence type="ECO:0000313" key="9">
    <source>
        <dbReference type="EMBL" id="MBP2386413.1"/>
    </source>
</evidence>